<reference evidence="2" key="1">
    <citation type="submission" date="2023-02" db="EMBL/GenBank/DDBJ databases">
        <title>Description of Roseinatronobacter alkalisoli sp. nov., an alkaliphilic bacerium isolated from soda soil.</title>
        <authorList>
            <person name="Wei W."/>
        </authorList>
    </citation>
    <scope>NUCLEOTIDE SEQUENCE</scope>
    <source>
        <strain evidence="2">HJB301</strain>
    </source>
</reference>
<evidence type="ECO:0000313" key="2">
    <source>
        <dbReference type="EMBL" id="MDD7970380.1"/>
    </source>
</evidence>
<name>A0ABT5T5I4_9RHOB</name>
<dbReference type="InterPro" id="IPR021323">
    <property type="entry name" value="DUF2927"/>
</dbReference>
<proteinExistence type="predicted"/>
<keyword evidence="3" id="KW-1185">Reference proteome</keyword>
<sequence length="330" mass="36215">MLWARDPKFSGPGHWMRAQMPAVALLATLGACAPFMESQSPPAPPAQSVRPPAAPATEIETPSAPSSAVAAHFLRIEEQRLADGLLRTDPRPKDLPFAARDLEEVFVQVALHDEYTFSGNRLIERATPAPLRRWQKPVRMRLEFGDSVPASVQHSDTRLVSRFAARLGNLTGHPVSMTSGSANFHVLVLDEAERRAIGPRLRNLIPGIDQVTENIVTGMPLSVSCLVLAFSRSGTDVYTDAVAIIRAELPDLSRMACYHEELAQGMGLPNDSPRARPSLFNDAAEFAVLTAMDEYLLRIVYDPRLRPGIREREARPIIRSIVGELMGGES</sequence>
<accession>A0ABT5T5I4</accession>
<gene>
    <name evidence="2" type="ORF">PUT78_04645</name>
</gene>
<feature type="compositionally biased region" description="Low complexity" evidence="1">
    <location>
        <begin position="46"/>
        <end position="65"/>
    </location>
</feature>
<dbReference type="RefSeq" id="WP_274351001.1">
    <property type="nucleotide sequence ID" value="NZ_JAQZSM010000003.1"/>
</dbReference>
<feature type="region of interest" description="Disordered" evidence="1">
    <location>
        <begin position="38"/>
        <end position="65"/>
    </location>
</feature>
<dbReference type="Pfam" id="PF11150">
    <property type="entry name" value="DUF2927"/>
    <property type="match status" value="1"/>
</dbReference>
<organism evidence="2 3">
    <name type="scientific">Roseinatronobacter alkalisoli</name>
    <dbReference type="NCBI Taxonomy" id="3028235"/>
    <lineage>
        <taxon>Bacteria</taxon>
        <taxon>Pseudomonadati</taxon>
        <taxon>Pseudomonadota</taxon>
        <taxon>Alphaproteobacteria</taxon>
        <taxon>Rhodobacterales</taxon>
        <taxon>Paracoccaceae</taxon>
        <taxon>Roseinatronobacter</taxon>
    </lineage>
</organism>
<comment type="caution">
    <text evidence="2">The sequence shown here is derived from an EMBL/GenBank/DDBJ whole genome shotgun (WGS) entry which is preliminary data.</text>
</comment>
<dbReference type="Proteomes" id="UP001431784">
    <property type="component" value="Unassembled WGS sequence"/>
</dbReference>
<protein>
    <submittedName>
        <fullName evidence="2">DUF2927 domain-containing protein</fullName>
    </submittedName>
</protein>
<dbReference type="PROSITE" id="PS51257">
    <property type="entry name" value="PROKAR_LIPOPROTEIN"/>
    <property type="match status" value="1"/>
</dbReference>
<evidence type="ECO:0000256" key="1">
    <source>
        <dbReference type="SAM" id="MobiDB-lite"/>
    </source>
</evidence>
<evidence type="ECO:0000313" key="3">
    <source>
        <dbReference type="Proteomes" id="UP001431784"/>
    </source>
</evidence>
<dbReference type="EMBL" id="JAQZSM010000003">
    <property type="protein sequence ID" value="MDD7970380.1"/>
    <property type="molecule type" value="Genomic_DNA"/>
</dbReference>